<keyword evidence="5" id="KW-1185">Reference proteome</keyword>
<keyword evidence="2" id="KW-0812">Transmembrane</keyword>
<comment type="caution">
    <text evidence="4">The sequence shown here is derived from an EMBL/GenBank/DDBJ whole genome shotgun (WGS) entry which is preliminary data.</text>
</comment>
<dbReference type="Gene3D" id="1.20.144.10">
    <property type="entry name" value="Phosphatidic acid phosphatase type 2/haloperoxidase"/>
    <property type="match status" value="2"/>
</dbReference>
<name>A0ABP5RTQ1_9ACTN</name>
<protein>
    <recommendedName>
        <fullName evidence="3">Phosphatidic acid phosphatase type 2/haloperoxidase domain-containing protein</fullName>
    </recommendedName>
</protein>
<feature type="transmembrane region" description="Helical" evidence="2">
    <location>
        <begin position="79"/>
        <end position="97"/>
    </location>
</feature>
<feature type="transmembrane region" description="Helical" evidence="2">
    <location>
        <begin position="104"/>
        <end position="122"/>
    </location>
</feature>
<keyword evidence="2" id="KW-0472">Membrane</keyword>
<proteinExistence type="predicted"/>
<dbReference type="Pfam" id="PF01569">
    <property type="entry name" value="PAP2"/>
    <property type="match status" value="1"/>
</dbReference>
<sequence length="268" mass="28243">MHLSIDGATAATARHRRGRLIESAALTLGCAALLGLLLALVESHWGPLARLDRDWVDSLHDYARDHTAWTASMQMVSDLGGPTVTRALLGVTAVWLWAIGARILAGWAAAQILLGWLANWGGKALVGRARPHFVDPVSSATGAAFPSGHAMASAITAAALVILVWPHANRAGRAVACTIAALAVLTIGWTRIALGVHWPSDVLAGWLTAGLVVGGVTVAVELWRPRALSRDVRRVDWRTRPRVQRVLASGAGAGTRRESGSAATPDSQ</sequence>
<gene>
    <name evidence="4" type="ORF">GCM10010430_65270</name>
</gene>
<dbReference type="SUPFAM" id="SSF48317">
    <property type="entry name" value="Acid phosphatase/Vanadium-dependent haloperoxidase"/>
    <property type="match status" value="1"/>
</dbReference>
<feature type="domain" description="Phosphatidic acid phosphatase type 2/haloperoxidase" evidence="3">
    <location>
        <begin position="105"/>
        <end position="217"/>
    </location>
</feature>
<dbReference type="InterPro" id="IPR036938">
    <property type="entry name" value="PAP2/HPO_sf"/>
</dbReference>
<dbReference type="PANTHER" id="PTHR14969:SF13">
    <property type="entry name" value="AT30094P"/>
    <property type="match status" value="1"/>
</dbReference>
<dbReference type="Proteomes" id="UP001500305">
    <property type="component" value="Unassembled WGS sequence"/>
</dbReference>
<reference evidence="5" key="1">
    <citation type="journal article" date="2019" name="Int. J. Syst. Evol. Microbiol.">
        <title>The Global Catalogue of Microorganisms (GCM) 10K type strain sequencing project: providing services to taxonomists for standard genome sequencing and annotation.</title>
        <authorList>
            <consortium name="The Broad Institute Genomics Platform"/>
            <consortium name="The Broad Institute Genome Sequencing Center for Infectious Disease"/>
            <person name="Wu L."/>
            <person name="Ma J."/>
        </authorList>
    </citation>
    <scope>NUCLEOTIDE SEQUENCE [LARGE SCALE GENOMIC DNA]</scope>
    <source>
        <strain evidence="5">JCM 7356</strain>
    </source>
</reference>
<feature type="transmembrane region" description="Helical" evidence="2">
    <location>
        <begin position="204"/>
        <end position="223"/>
    </location>
</feature>
<feature type="region of interest" description="Disordered" evidence="1">
    <location>
        <begin position="248"/>
        <end position="268"/>
    </location>
</feature>
<accession>A0ABP5RTQ1</accession>
<evidence type="ECO:0000313" key="4">
    <source>
        <dbReference type="EMBL" id="GAA2270514.1"/>
    </source>
</evidence>
<evidence type="ECO:0000256" key="2">
    <source>
        <dbReference type="SAM" id="Phobius"/>
    </source>
</evidence>
<feature type="transmembrane region" description="Helical" evidence="2">
    <location>
        <begin position="142"/>
        <end position="165"/>
    </location>
</feature>
<dbReference type="PANTHER" id="PTHR14969">
    <property type="entry name" value="SPHINGOSINE-1-PHOSPHATE PHOSPHOHYDROLASE"/>
    <property type="match status" value="1"/>
</dbReference>
<evidence type="ECO:0000313" key="5">
    <source>
        <dbReference type="Proteomes" id="UP001500305"/>
    </source>
</evidence>
<dbReference type="CDD" id="cd03392">
    <property type="entry name" value="PAP2_like_2"/>
    <property type="match status" value="1"/>
</dbReference>
<evidence type="ECO:0000256" key="1">
    <source>
        <dbReference type="SAM" id="MobiDB-lite"/>
    </source>
</evidence>
<feature type="transmembrane region" description="Helical" evidence="2">
    <location>
        <begin position="172"/>
        <end position="192"/>
    </location>
</feature>
<dbReference type="InterPro" id="IPR000326">
    <property type="entry name" value="PAP2/HPO"/>
</dbReference>
<organism evidence="4 5">
    <name type="scientific">Kitasatospora cystarginea</name>
    <dbReference type="NCBI Taxonomy" id="58350"/>
    <lineage>
        <taxon>Bacteria</taxon>
        <taxon>Bacillati</taxon>
        <taxon>Actinomycetota</taxon>
        <taxon>Actinomycetes</taxon>
        <taxon>Kitasatosporales</taxon>
        <taxon>Streptomycetaceae</taxon>
        <taxon>Kitasatospora</taxon>
    </lineage>
</organism>
<dbReference type="SMART" id="SM00014">
    <property type="entry name" value="acidPPc"/>
    <property type="match status" value="1"/>
</dbReference>
<feature type="transmembrane region" description="Helical" evidence="2">
    <location>
        <begin position="20"/>
        <end position="41"/>
    </location>
</feature>
<dbReference type="EMBL" id="BAAATR010000041">
    <property type="protein sequence ID" value="GAA2270514.1"/>
    <property type="molecule type" value="Genomic_DNA"/>
</dbReference>
<dbReference type="RefSeq" id="WP_344640166.1">
    <property type="nucleotide sequence ID" value="NZ_BAAATR010000041.1"/>
</dbReference>
<keyword evidence="2" id="KW-1133">Transmembrane helix</keyword>
<evidence type="ECO:0000259" key="3">
    <source>
        <dbReference type="SMART" id="SM00014"/>
    </source>
</evidence>